<evidence type="ECO:0000259" key="2">
    <source>
        <dbReference type="Pfam" id="PF01979"/>
    </source>
</evidence>
<keyword evidence="1" id="KW-1133">Transmembrane helix</keyword>
<dbReference type="Pfam" id="PF01979">
    <property type="entry name" value="Amidohydro_1"/>
    <property type="match status" value="1"/>
</dbReference>
<dbReference type="PANTHER" id="PTHR43668">
    <property type="entry name" value="ALLANTOINASE"/>
    <property type="match status" value="1"/>
</dbReference>
<dbReference type="AlphaFoldDB" id="A0A9P4M3Z7"/>
<keyword evidence="4" id="KW-1185">Reference proteome</keyword>
<feature type="domain" description="Amidohydrolase-related" evidence="2">
    <location>
        <begin position="159"/>
        <end position="525"/>
    </location>
</feature>
<dbReference type="GO" id="GO:0006145">
    <property type="term" value="P:purine nucleobase catabolic process"/>
    <property type="evidence" value="ECO:0007669"/>
    <property type="project" value="TreeGrafter"/>
</dbReference>
<dbReference type="InterPro" id="IPR032466">
    <property type="entry name" value="Metal_Hydrolase"/>
</dbReference>
<dbReference type="SUPFAM" id="SSF51556">
    <property type="entry name" value="Metallo-dependent hydrolases"/>
    <property type="match status" value="1"/>
</dbReference>
<protein>
    <submittedName>
        <fullName evidence="3">Composite domain of metallo-dependent hydrolase</fullName>
    </submittedName>
</protein>
<accession>A0A9P4M3Z7</accession>
<comment type="caution">
    <text evidence="3">The sequence shown here is derived from an EMBL/GenBank/DDBJ whole genome shotgun (WGS) entry which is preliminary data.</text>
</comment>
<reference evidence="3" key="1">
    <citation type="journal article" date="2020" name="Stud. Mycol.">
        <title>101 Dothideomycetes genomes: a test case for predicting lifestyles and emergence of pathogens.</title>
        <authorList>
            <person name="Haridas S."/>
            <person name="Albert R."/>
            <person name="Binder M."/>
            <person name="Bloem J."/>
            <person name="Labutti K."/>
            <person name="Salamov A."/>
            <person name="Andreopoulos B."/>
            <person name="Baker S."/>
            <person name="Barry K."/>
            <person name="Bills G."/>
            <person name="Bluhm B."/>
            <person name="Cannon C."/>
            <person name="Castanera R."/>
            <person name="Culley D."/>
            <person name="Daum C."/>
            <person name="Ezra D."/>
            <person name="Gonzalez J."/>
            <person name="Henrissat B."/>
            <person name="Kuo A."/>
            <person name="Liang C."/>
            <person name="Lipzen A."/>
            <person name="Lutzoni F."/>
            <person name="Magnuson J."/>
            <person name="Mondo S."/>
            <person name="Nolan M."/>
            <person name="Ohm R."/>
            <person name="Pangilinan J."/>
            <person name="Park H.-J."/>
            <person name="Ramirez L."/>
            <person name="Alfaro M."/>
            <person name="Sun H."/>
            <person name="Tritt A."/>
            <person name="Yoshinaga Y."/>
            <person name="Zwiers L.-H."/>
            <person name="Turgeon B."/>
            <person name="Goodwin S."/>
            <person name="Spatafora J."/>
            <person name="Crous P."/>
            <person name="Grigoriev I."/>
        </authorList>
    </citation>
    <scope>NUCLEOTIDE SEQUENCE</scope>
    <source>
        <strain evidence="3">CBS 133067</strain>
    </source>
</reference>
<evidence type="ECO:0000313" key="3">
    <source>
        <dbReference type="EMBL" id="KAF2092364.1"/>
    </source>
</evidence>
<dbReference type="InterPro" id="IPR006680">
    <property type="entry name" value="Amidohydro-rel"/>
</dbReference>
<dbReference type="Gene3D" id="3.20.20.140">
    <property type="entry name" value="Metal-dependent hydrolases"/>
    <property type="match status" value="2"/>
</dbReference>
<dbReference type="GO" id="GO:0004038">
    <property type="term" value="F:allantoinase activity"/>
    <property type="evidence" value="ECO:0007669"/>
    <property type="project" value="TreeGrafter"/>
</dbReference>
<keyword evidence="1" id="KW-0812">Transmembrane</keyword>
<gene>
    <name evidence="3" type="ORF">NA57DRAFT_82392</name>
</gene>
<dbReference type="InterPro" id="IPR050138">
    <property type="entry name" value="DHOase/Allantoinase_Hydrolase"/>
</dbReference>
<dbReference type="PANTHER" id="PTHR43668:SF5">
    <property type="entry name" value="AMIDOHYDROLASE 3 DOMAIN-CONTAINING PROTEIN"/>
    <property type="match status" value="1"/>
</dbReference>
<dbReference type="EMBL" id="ML978148">
    <property type="protein sequence ID" value="KAF2092364.1"/>
    <property type="molecule type" value="Genomic_DNA"/>
</dbReference>
<dbReference type="GO" id="GO:0005737">
    <property type="term" value="C:cytoplasm"/>
    <property type="evidence" value="ECO:0007669"/>
    <property type="project" value="TreeGrafter"/>
</dbReference>
<feature type="transmembrane region" description="Helical" evidence="1">
    <location>
        <begin position="23"/>
        <end position="43"/>
    </location>
</feature>
<name>A0A9P4M3Z7_9PEZI</name>
<keyword evidence="1" id="KW-0472">Membrane</keyword>
<dbReference type="SUPFAM" id="SSF51338">
    <property type="entry name" value="Composite domain of metallo-dependent hydrolases"/>
    <property type="match status" value="1"/>
</dbReference>
<dbReference type="Proteomes" id="UP000799772">
    <property type="component" value="Unassembled WGS sequence"/>
</dbReference>
<proteinExistence type="predicted"/>
<dbReference type="InterPro" id="IPR011059">
    <property type="entry name" value="Metal-dep_hydrolase_composite"/>
</dbReference>
<dbReference type="OrthoDB" id="10258955at2759"/>
<sequence length="955" mass="103789">MGTLNVPGVAFLRPSDDRGRRRLHLPIVTVFLVASLFYVQFWLIPSRISSSPSELKLNEYAINRLEEGLRKCTEFNTPPIEYAIPPTSTGTNSRWNKYSGQNHTVILKNVTLFDGDKWFDGTVDVLFAKGMITAVAADAKTAEWFDDDAEVFDVGGKYVTPGLVDLHSHHLVGTWPAFSATEDTNEVNDEFGTLTPFVRSLDGIKPYDEGTTIIRSGGVTTSLILPGSANVMGGEAFIVKNVLRAGKDGEETVEEMLLEHGIPKEDRRRYMKMACGENPRRVYKHTRMGNAWVFRKHMERAVELREKQDAWCLAAAVAQDKGDKNAIHTLTMPNESSKGGLPEQLELESSVAILRGKVGVNTHCYEPEDFEDMLLHTKEFGFRIQAFHHALEAWKVPEMIKDSGYNITIATFSDFALYKHEGYGASLYAGKILEEHGVPVAYKSDHGEETTNAKYVMSQAAMAHSFGMSEIKAMQSVTSVPAKSLEQDHRIGYVKVGYDADLVVWDSHPLSVGATPLQVFVDGKVTLDPKKTKDSMPSSGSVLNRKSMQPAVRPLLDESIRDDICSKLNGGSDIVITGIRTSFLQDYQSFDTADRNLTLVLESGRIACFDVSDKCMSTNRGLPTVQLNNGHALPGLTAVSQSLGLAEIFAEKSTADGVVNAKTDVTDPEKLVYAKYGIHLEGRGFQRARIGGVTRAVTTPLMNGGFGGGVSVGIKTSGKKTVLDGGIFQSDVAVHLVIGQDAKDGDIATVSTAVAKLRKILKDNSAEDNMYGKVVNGSIPLIIHVENKYDIMQMIEVKKEYSSVNLIIMGGAEAPLVAHELAAADIPIILTRNRGGPDVFEKKDILIGPPLTRSAASVLAEANVTFGIAIPSTEGDSKIHFLPLEASWAAKYAGLSDQAAVDLVSVNIENILGLEKRGKGDIVVWEGNPLEYGAAPAIVIDGDEGAVVGCWPVSN</sequence>
<evidence type="ECO:0000313" key="4">
    <source>
        <dbReference type="Proteomes" id="UP000799772"/>
    </source>
</evidence>
<evidence type="ECO:0000256" key="1">
    <source>
        <dbReference type="SAM" id="Phobius"/>
    </source>
</evidence>
<keyword evidence="3" id="KW-0378">Hydrolase</keyword>
<organism evidence="3 4">
    <name type="scientific">Rhizodiscina lignyota</name>
    <dbReference type="NCBI Taxonomy" id="1504668"/>
    <lineage>
        <taxon>Eukaryota</taxon>
        <taxon>Fungi</taxon>
        <taxon>Dikarya</taxon>
        <taxon>Ascomycota</taxon>
        <taxon>Pezizomycotina</taxon>
        <taxon>Dothideomycetes</taxon>
        <taxon>Pleosporomycetidae</taxon>
        <taxon>Aulographales</taxon>
        <taxon>Rhizodiscinaceae</taxon>
        <taxon>Rhizodiscina</taxon>
    </lineage>
</organism>